<sequence>MDRGQRAGDQSAVAGPGQAQRLDENRGGGGHREFLVEFGGGRARAAGTAVPGQRADPAARRWAGLRRGTALTSRGPGGKRQ</sequence>
<organism evidence="2 3">
    <name type="scientific">Kitasatospora phosalacinea</name>
    <dbReference type="NCBI Taxonomy" id="2065"/>
    <lineage>
        <taxon>Bacteria</taxon>
        <taxon>Bacillati</taxon>
        <taxon>Actinomycetota</taxon>
        <taxon>Actinomycetes</taxon>
        <taxon>Kitasatosporales</taxon>
        <taxon>Streptomycetaceae</taxon>
        <taxon>Kitasatospora</taxon>
    </lineage>
</organism>
<feature type="region of interest" description="Disordered" evidence="1">
    <location>
        <begin position="1"/>
        <end position="34"/>
    </location>
</feature>
<comment type="caution">
    <text evidence="2">The sequence shown here is derived from an EMBL/GenBank/DDBJ whole genome shotgun (WGS) entry which is preliminary data.</text>
</comment>
<dbReference type="Proteomes" id="UP001165143">
    <property type="component" value="Unassembled WGS sequence"/>
</dbReference>
<accession>A0A9W6UPZ8</accession>
<feature type="compositionally biased region" description="Basic and acidic residues" evidence="1">
    <location>
        <begin position="21"/>
        <end position="34"/>
    </location>
</feature>
<dbReference type="AlphaFoldDB" id="A0A9W6UPZ8"/>
<protein>
    <submittedName>
        <fullName evidence="2">Uncharacterized protein</fullName>
    </submittedName>
</protein>
<dbReference type="EMBL" id="BSRX01000046">
    <property type="protein sequence ID" value="GLW58016.1"/>
    <property type="molecule type" value="Genomic_DNA"/>
</dbReference>
<name>A0A9W6UPZ8_9ACTN</name>
<evidence type="ECO:0000313" key="2">
    <source>
        <dbReference type="EMBL" id="GLW58016.1"/>
    </source>
</evidence>
<evidence type="ECO:0000256" key="1">
    <source>
        <dbReference type="SAM" id="MobiDB-lite"/>
    </source>
</evidence>
<evidence type="ECO:0000313" key="3">
    <source>
        <dbReference type="Proteomes" id="UP001165143"/>
    </source>
</evidence>
<reference evidence="2" key="1">
    <citation type="submission" date="2023-02" db="EMBL/GenBank/DDBJ databases">
        <title>Kitasatospora phosalacinea NBRC 14362.</title>
        <authorList>
            <person name="Ichikawa N."/>
            <person name="Sato H."/>
            <person name="Tonouchi N."/>
        </authorList>
    </citation>
    <scope>NUCLEOTIDE SEQUENCE</scope>
    <source>
        <strain evidence="2">NBRC 14362</strain>
    </source>
</reference>
<gene>
    <name evidence="2" type="ORF">Kpho01_60270</name>
</gene>
<proteinExistence type="predicted"/>